<dbReference type="Proteomes" id="UP001362999">
    <property type="component" value="Unassembled WGS sequence"/>
</dbReference>
<reference evidence="2 3" key="1">
    <citation type="journal article" date="2024" name="J Genomics">
        <title>Draft genome sequencing and assembly of Favolaschia claudopus CIRM-BRFM 2984 isolated from oak limbs.</title>
        <authorList>
            <person name="Navarro D."/>
            <person name="Drula E."/>
            <person name="Chaduli D."/>
            <person name="Cazenave R."/>
            <person name="Ahrendt S."/>
            <person name="Wang J."/>
            <person name="Lipzen A."/>
            <person name="Daum C."/>
            <person name="Barry K."/>
            <person name="Grigoriev I.V."/>
            <person name="Favel A."/>
            <person name="Rosso M.N."/>
            <person name="Martin F."/>
        </authorList>
    </citation>
    <scope>NUCLEOTIDE SEQUENCE [LARGE SCALE GENOMIC DNA]</scope>
    <source>
        <strain evidence="2 3">CIRM-BRFM 2984</strain>
    </source>
</reference>
<protein>
    <submittedName>
        <fullName evidence="2">Uncharacterized protein</fullName>
    </submittedName>
</protein>
<sequence length="252" mass="27494">MHRAFESGRGCGGGNERNHNLPYPWIPESGVYPPNHLQAYLDSAKNPVAVAAGPARTLNRRRPRNVLYSRKYNSNACNWEPLNAFFGAKDVNYSAAGYGTVHANSGGEEGHGAWESWEGRYEYHDAYAAASVITTPRQDRIWTTWIHPAGGMGLLMPSACSGDDYNNYEGLMPSPGHGGNYTREHHDGRFGPNALGLYESAWHDVSGANGYIILLKSKLRIGITISTSLSTPIPPNAVSPPTIQSRGARPRC</sequence>
<gene>
    <name evidence="2" type="ORF">R3P38DRAFT_2985793</name>
</gene>
<keyword evidence="3" id="KW-1185">Reference proteome</keyword>
<dbReference type="AlphaFoldDB" id="A0AAW0AWP2"/>
<feature type="region of interest" description="Disordered" evidence="1">
    <location>
        <begin position="233"/>
        <end position="252"/>
    </location>
</feature>
<evidence type="ECO:0000256" key="1">
    <source>
        <dbReference type="SAM" id="MobiDB-lite"/>
    </source>
</evidence>
<organism evidence="2 3">
    <name type="scientific">Favolaschia claudopus</name>
    <dbReference type="NCBI Taxonomy" id="2862362"/>
    <lineage>
        <taxon>Eukaryota</taxon>
        <taxon>Fungi</taxon>
        <taxon>Dikarya</taxon>
        <taxon>Basidiomycota</taxon>
        <taxon>Agaricomycotina</taxon>
        <taxon>Agaricomycetes</taxon>
        <taxon>Agaricomycetidae</taxon>
        <taxon>Agaricales</taxon>
        <taxon>Marasmiineae</taxon>
        <taxon>Mycenaceae</taxon>
        <taxon>Favolaschia</taxon>
    </lineage>
</organism>
<proteinExistence type="predicted"/>
<name>A0AAW0AWP2_9AGAR</name>
<evidence type="ECO:0000313" key="2">
    <source>
        <dbReference type="EMBL" id="KAK7017173.1"/>
    </source>
</evidence>
<comment type="caution">
    <text evidence="2">The sequence shown here is derived from an EMBL/GenBank/DDBJ whole genome shotgun (WGS) entry which is preliminary data.</text>
</comment>
<accession>A0AAW0AWP2</accession>
<dbReference type="EMBL" id="JAWWNJ010000048">
    <property type="protein sequence ID" value="KAK7017173.1"/>
    <property type="molecule type" value="Genomic_DNA"/>
</dbReference>
<evidence type="ECO:0000313" key="3">
    <source>
        <dbReference type="Proteomes" id="UP001362999"/>
    </source>
</evidence>